<organism evidence="1">
    <name type="scientific">candidate division WOR-3 bacterium</name>
    <dbReference type="NCBI Taxonomy" id="2052148"/>
    <lineage>
        <taxon>Bacteria</taxon>
        <taxon>Bacteria division WOR-3</taxon>
    </lineage>
</organism>
<name>A0A7C3J6X9_UNCW3</name>
<dbReference type="EMBL" id="DSTT01000006">
    <property type="protein sequence ID" value="HFK24455.1"/>
    <property type="molecule type" value="Genomic_DNA"/>
</dbReference>
<proteinExistence type="predicted"/>
<gene>
    <name evidence="1" type="ORF">ENS15_07410</name>
</gene>
<comment type="caution">
    <text evidence="1">The sequence shown here is derived from an EMBL/GenBank/DDBJ whole genome shotgun (WGS) entry which is preliminary data.</text>
</comment>
<sequence length="504" mass="60151">MKKIVFLKIFMLFIFVFVHSGQRYNQLFIEKAIEKRNFEELDDEILVKIARNYYVEYDIDNFLGTLKNIKDYEIKKIIEEESFKYAVENKNYVYSLKLIENLDDSLKTKFYLKLSYRYIDEQNFSKAKNYLTLSEQFLPLIKGDFNRIESKILLGKGFGIVKDMSKSLSYLSSTFWEINRLKDKDKKSILLVELYDSYKKLNLLVNSKLLEIQIDLEKDPECLLLISEKFYEKGDNINSKKYLDLAYKNKNFIKNNVKKAQILSQITNRYSILNEKKKVILSFNETIKEAKGISKREDRIKIIMSVFKFNDDENLDKLLVEDIFLIKDRRLKNEMFLKLIETYLIKGEEEKGFLLLKIVLNELRSNKDENLLFYLQLISEMYADYGSVSSCMDYINILKKYFKNYPSVIAKMYIYKNDFYKGIEYIRAVKDVKEKIPLLYLYLEETFKKDDNSLNNDNLIETLQIVSKIDNKKFKSLFLLDLSYLLSKYNVSIDNRTLYYLETI</sequence>
<accession>A0A7C3J6X9</accession>
<protein>
    <submittedName>
        <fullName evidence="1">Uncharacterized protein</fullName>
    </submittedName>
</protein>
<dbReference type="AlphaFoldDB" id="A0A7C3J6X9"/>
<reference evidence="1" key="1">
    <citation type="journal article" date="2020" name="mSystems">
        <title>Genome- and Community-Level Interaction Insights into Carbon Utilization and Element Cycling Functions of Hydrothermarchaeota in Hydrothermal Sediment.</title>
        <authorList>
            <person name="Zhou Z."/>
            <person name="Liu Y."/>
            <person name="Xu W."/>
            <person name="Pan J."/>
            <person name="Luo Z.H."/>
            <person name="Li M."/>
        </authorList>
    </citation>
    <scope>NUCLEOTIDE SEQUENCE [LARGE SCALE GENOMIC DNA]</scope>
    <source>
        <strain evidence="1">SpSt-464</strain>
    </source>
</reference>
<evidence type="ECO:0000313" key="1">
    <source>
        <dbReference type="EMBL" id="HFK24455.1"/>
    </source>
</evidence>